<feature type="transmembrane region" description="Helical" evidence="1">
    <location>
        <begin position="183"/>
        <end position="205"/>
    </location>
</feature>
<keyword evidence="1" id="KW-1133">Transmembrane helix</keyword>
<feature type="transmembrane region" description="Helical" evidence="1">
    <location>
        <begin position="43"/>
        <end position="70"/>
    </location>
</feature>
<organism evidence="2 3">
    <name type="scientific">Oryzihumus leptocrescens</name>
    <dbReference type="NCBI Taxonomy" id="297536"/>
    <lineage>
        <taxon>Bacteria</taxon>
        <taxon>Bacillati</taxon>
        <taxon>Actinomycetota</taxon>
        <taxon>Actinomycetes</taxon>
        <taxon>Micrococcales</taxon>
        <taxon>Intrasporangiaceae</taxon>
        <taxon>Oryzihumus</taxon>
    </lineage>
</organism>
<feature type="transmembrane region" description="Helical" evidence="1">
    <location>
        <begin position="151"/>
        <end position="171"/>
    </location>
</feature>
<protein>
    <recommendedName>
        <fullName evidence="4">O-antigen ligase-like membrane protein</fullName>
    </recommendedName>
</protein>
<feature type="transmembrane region" description="Helical" evidence="1">
    <location>
        <begin position="385"/>
        <end position="406"/>
    </location>
</feature>
<sequence length="483" mass="51145">MSLTVNLHRTVAQRAAARSWPLLLPVPAALAAWLGVSHPRIAVALALVAVVAVTIALRPALAAYALIVVTPLTAGIDRGSAIPLLRPNEAMAALVGGALILRWLVTAREGWRLRLRLTPIEWSLLAMAVASSVLPLMFMTLRQRPITSDDLLYALVMWKFAAVYLIVRVSIRTEHQVRWCLKLSIGVAAVVAVIAILQALGLAHVREVLSTYFVPNGNVGALANPRGGATLALPAAVADVMIYNLAVLVGLSRRTHHAKVLACFGVLFVIAAVSAGEFSSALGLVIGAVVAAIIVRRPRMLLLGLPLGALAALVAWPIIAVRLTGFGTASGLPDSWAGRLRNLQSYFWPQLTDPGNLLLGVRPSARVVVPSQATGYVWIESGYTWLVWGGGIPLLLAFVWFVWASIRHARVVSRARHDAVGAAATGLLVGVVVMTVLMLFDPHLTYRGAADALFILAALAQTGQGQGSPPAPEAANTEEAVAT</sequence>
<feature type="transmembrane region" description="Helical" evidence="1">
    <location>
        <begin position="20"/>
        <end position="36"/>
    </location>
</feature>
<feature type="transmembrane region" description="Helical" evidence="1">
    <location>
        <begin position="280"/>
        <end position="295"/>
    </location>
</feature>
<proteinExistence type="predicted"/>
<evidence type="ECO:0000313" key="2">
    <source>
        <dbReference type="EMBL" id="TQL59554.1"/>
    </source>
</evidence>
<comment type="caution">
    <text evidence="2">The sequence shown here is derived from an EMBL/GenBank/DDBJ whole genome shotgun (WGS) entry which is preliminary data.</text>
</comment>
<dbReference type="RefSeq" id="WP_141787562.1">
    <property type="nucleotide sequence ID" value="NZ_BAAAKX010000013.1"/>
</dbReference>
<name>A0A542ZGV2_9MICO</name>
<dbReference type="AlphaFoldDB" id="A0A542ZGV2"/>
<keyword evidence="1" id="KW-0812">Transmembrane</keyword>
<accession>A0A542ZGV2</accession>
<evidence type="ECO:0000256" key="1">
    <source>
        <dbReference type="SAM" id="Phobius"/>
    </source>
</evidence>
<feature type="transmembrane region" description="Helical" evidence="1">
    <location>
        <begin position="418"/>
        <end position="440"/>
    </location>
</feature>
<evidence type="ECO:0008006" key="4">
    <source>
        <dbReference type="Google" id="ProtNLM"/>
    </source>
</evidence>
<dbReference type="OrthoDB" id="3565890at2"/>
<feature type="transmembrane region" description="Helical" evidence="1">
    <location>
        <begin position="258"/>
        <end position="274"/>
    </location>
</feature>
<feature type="transmembrane region" description="Helical" evidence="1">
    <location>
        <begin position="90"/>
        <end position="107"/>
    </location>
</feature>
<dbReference type="EMBL" id="VFOQ01000001">
    <property type="protein sequence ID" value="TQL59554.1"/>
    <property type="molecule type" value="Genomic_DNA"/>
</dbReference>
<feature type="transmembrane region" description="Helical" evidence="1">
    <location>
        <begin position="119"/>
        <end position="139"/>
    </location>
</feature>
<gene>
    <name evidence="2" type="ORF">FB474_0909</name>
</gene>
<reference evidence="2 3" key="1">
    <citation type="submission" date="2019-06" db="EMBL/GenBank/DDBJ databases">
        <title>Sequencing the genomes of 1000 actinobacteria strains.</title>
        <authorList>
            <person name="Klenk H.-P."/>
        </authorList>
    </citation>
    <scope>NUCLEOTIDE SEQUENCE [LARGE SCALE GENOMIC DNA]</scope>
    <source>
        <strain evidence="2 3">DSM 18082</strain>
    </source>
</reference>
<keyword evidence="3" id="KW-1185">Reference proteome</keyword>
<evidence type="ECO:0000313" key="3">
    <source>
        <dbReference type="Proteomes" id="UP000319514"/>
    </source>
</evidence>
<feature type="transmembrane region" description="Helical" evidence="1">
    <location>
        <begin position="231"/>
        <end position="251"/>
    </location>
</feature>
<keyword evidence="1" id="KW-0472">Membrane</keyword>
<dbReference type="Proteomes" id="UP000319514">
    <property type="component" value="Unassembled WGS sequence"/>
</dbReference>
<feature type="transmembrane region" description="Helical" evidence="1">
    <location>
        <begin position="302"/>
        <end position="323"/>
    </location>
</feature>